<evidence type="ECO:0000313" key="2">
    <source>
        <dbReference type="EMBL" id="TQD88570.1"/>
    </source>
</evidence>
<evidence type="ECO:0000256" key="1">
    <source>
        <dbReference type="SAM" id="MobiDB-lite"/>
    </source>
</evidence>
<feature type="compositionally biased region" description="Basic residues" evidence="1">
    <location>
        <begin position="23"/>
        <end position="35"/>
    </location>
</feature>
<feature type="region of interest" description="Disordered" evidence="1">
    <location>
        <begin position="1"/>
        <end position="39"/>
    </location>
</feature>
<proteinExistence type="predicted"/>
<reference evidence="2 3" key="1">
    <citation type="journal article" date="2019" name="G3 (Bethesda)">
        <title>Sequencing of a Wild Apple (Malus baccata) Genome Unravels the Differences Between Cultivated and Wild Apple Species Regarding Disease Resistance and Cold Tolerance.</title>
        <authorList>
            <person name="Chen X."/>
        </authorList>
    </citation>
    <scope>NUCLEOTIDE SEQUENCE [LARGE SCALE GENOMIC DNA]</scope>
    <source>
        <strain evidence="3">cv. Shandingzi</strain>
        <tissue evidence="2">Leaves</tissue>
    </source>
</reference>
<protein>
    <submittedName>
        <fullName evidence="2">Uncharacterized protein</fullName>
    </submittedName>
</protein>
<organism evidence="2 3">
    <name type="scientific">Malus baccata</name>
    <name type="common">Siberian crab apple</name>
    <name type="synonym">Pyrus baccata</name>
    <dbReference type="NCBI Taxonomy" id="106549"/>
    <lineage>
        <taxon>Eukaryota</taxon>
        <taxon>Viridiplantae</taxon>
        <taxon>Streptophyta</taxon>
        <taxon>Embryophyta</taxon>
        <taxon>Tracheophyta</taxon>
        <taxon>Spermatophyta</taxon>
        <taxon>Magnoliopsida</taxon>
        <taxon>eudicotyledons</taxon>
        <taxon>Gunneridae</taxon>
        <taxon>Pentapetalae</taxon>
        <taxon>rosids</taxon>
        <taxon>fabids</taxon>
        <taxon>Rosales</taxon>
        <taxon>Rosaceae</taxon>
        <taxon>Amygdaloideae</taxon>
        <taxon>Maleae</taxon>
        <taxon>Malus</taxon>
    </lineage>
</organism>
<evidence type="ECO:0000313" key="3">
    <source>
        <dbReference type="Proteomes" id="UP000315295"/>
    </source>
</evidence>
<keyword evidence="3" id="KW-1185">Reference proteome</keyword>
<feature type="compositionally biased region" description="Basic and acidic residues" evidence="1">
    <location>
        <begin position="1"/>
        <end position="15"/>
    </location>
</feature>
<gene>
    <name evidence="2" type="ORF">C1H46_025889</name>
</gene>
<dbReference type="AlphaFoldDB" id="A0A540LQ02"/>
<sequence>MVKSASNRERDEQKPRRPNSSTKLHHRTSFKKSKPSKGFEGFEDDVMFYIEEFLPEASEQSTSTSSTVIDPVSAAAADDIDIFLADSIDFAAEGVFDGSDDDSVTNYLTALFDDCNDVPDSVQSCQDVDELLEQHLDFPSIGVNY</sequence>
<name>A0A540LQ02_MALBA</name>
<accession>A0A540LQ02</accession>
<dbReference type="EMBL" id="VIEB01000507">
    <property type="protein sequence ID" value="TQD88570.1"/>
    <property type="molecule type" value="Genomic_DNA"/>
</dbReference>
<dbReference type="Proteomes" id="UP000315295">
    <property type="component" value="Unassembled WGS sequence"/>
</dbReference>
<comment type="caution">
    <text evidence="2">The sequence shown here is derived from an EMBL/GenBank/DDBJ whole genome shotgun (WGS) entry which is preliminary data.</text>
</comment>